<feature type="transmembrane region" description="Helical" evidence="6">
    <location>
        <begin position="309"/>
        <end position="328"/>
    </location>
</feature>
<feature type="transmembrane region" description="Helical" evidence="6">
    <location>
        <begin position="224"/>
        <end position="246"/>
    </location>
</feature>
<keyword evidence="2" id="KW-1003">Cell membrane</keyword>
<evidence type="ECO:0000256" key="2">
    <source>
        <dbReference type="ARBA" id="ARBA00022475"/>
    </source>
</evidence>
<comment type="caution">
    <text evidence="7">The sequence shown here is derived from an EMBL/GenBank/DDBJ whole genome shotgun (WGS) entry which is preliminary data.</text>
</comment>
<dbReference type="RefSeq" id="WP_381726038.1">
    <property type="nucleotide sequence ID" value="NZ_JBHVBU010000018.1"/>
</dbReference>
<sequence length="411" mass="41643">MTTRWTAVRVLRDRTAGRCLAAVVVSGFGTSALWLASGVWVKDLTGSDGLAALCLLAMWLPTLAGPVLGTLADRHRRRPLLVALSLCMAALLLTLCAVDAPGELWLLYAVLFVYGAAGTVHDAAESALVAGAVDRSLLGDFNGLRMTANEGMKLLAPLAGAGLYTAYGGPGVAVLDAASFLAAALVYVSLRVREEQPAPAREGGRSATAEGVRHLWADSVLRPLVLAGGVTMLCAGVSGALTYAVVEDLGHSPAYAGVLYAVQGAGSVTVGLLSGPGLRHLGARRFAAYGIGLLAVAVALRAVPYDPVAWASAAAVGVGLPAALIAVLTEVQRRTPGPLLGRVTATADTLVFTPNVIGLAAGAGLVGLLDHRAQLAGLGVTLGVTAAVLLGQRPASADRTEARSASDASPA</sequence>
<organism evidence="7 8">
    <name type="scientific">Streptomyces cellulosae</name>
    <dbReference type="NCBI Taxonomy" id="1968"/>
    <lineage>
        <taxon>Bacteria</taxon>
        <taxon>Bacillati</taxon>
        <taxon>Actinomycetota</taxon>
        <taxon>Actinomycetes</taxon>
        <taxon>Kitasatosporales</taxon>
        <taxon>Streptomycetaceae</taxon>
        <taxon>Streptomyces</taxon>
    </lineage>
</organism>
<reference evidence="7 8" key="1">
    <citation type="submission" date="2024-09" db="EMBL/GenBank/DDBJ databases">
        <title>The Natural Products Discovery Center: Release of the First 8490 Sequenced Strains for Exploring Actinobacteria Biosynthetic Diversity.</title>
        <authorList>
            <person name="Kalkreuter E."/>
            <person name="Kautsar S.A."/>
            <person name="Yang D."/>
            <person name="Bader C.D."/>
            <person name="Teijaro C.N."/>
            <person name="Fluegel L."/>
            <person name="Davis C.M."/>
            <person name="Simpson J.R."/>
            <person name="Lauterbach L."/>
            <person name="Steele A.D."/>
            <person name="Gui C."/>
            <person name="Meng S."/>
            <person name="Li G."/>
            <person name="Viehrig K."/>
            <person name="Ye F."/>
            <person name="Su P."/>
            <person name="Kiefer A.F."/>
            <person name="Nichols A."/>
            <person name="Cepeda A.J."/>
            <person name="Yan W."/>
            <person name="Fan B."/>
            <person name="Jiang Y."/>
            <person name="Adhikari A."/>
            <person name="Zheng C.-J."/>
            <person name="Schuster L."/>
            <person name="Cowan T.M."/>
            <person name="Smanski M.J."/>
            <person name="Chevrette M.G."/>
            <person name="De Carvalho L.P.S."/>
            <person name="Shen B."/>
        </authorList>
    </citation>
    <scope>NUCLEOTIDE SEQUENCE [LARGE SCALE GENOMIC DNA]</scope>
    <source>
        <strain evidence="7 8">NPDC057399</strain>
    </source>
</reference>
<evidence type="ECO:0000313" key="7">
    <source>
        <dbReference type="EMBL" id="MFE7963224.1"/>
    </source>
</evidence>
<proteinExistence type="predicted"/>
<feature type="transmembrane region" description="Helical" evidence="6">
    <location>
        <begin position="80"/>
        <end position="100"/>
    </location>
</feature>
<keyword evidence="3 6" id="KW-0812">Transmembrane</keyword>
<feature type="transmembrane region" description="Helical" evidence="6">
    <location>
        <begin position="286"/>
        <end position="303"/>
    </location>
</feature>
<dbReference type="InterPro" id="IPR036259">
    <property type="entry name" value="MFS_trans_sf"/>
</dbReference>
<evidence type="ECO:0000256" key="1">
    <source>
        <dbReference type="ARBA" id="ARBA00004651"/>
    </source>
</evidence>
<protein>
    <submittedName>
        <fullName evidence="7">MFS transporter</fullName>
    </submittedName>
</protein>
<feature type="transmembrane region" description="Helical" evidence="6">
    <location>
        <begin position="349"/>
        <end position="369"/>
    </location>
</feature>
<evidence type="ECO:0000256" key="3">
    <source>
        <dbReference type="ARBA" id="ARBA00022692"/>
    </source>
</evidence>
<feature type="transmembrane region" description="Helical" evidence="6">
    <location>
        <begin position="252"/>
        <end position="274"/>
    </location>
</feature>
<dbReference type="Gene3D" id="1.20.1250.20">
    <property type="entry name" value="MFS general substrate transporter like domains"/>
    <property type="match status" value="1"/>
</dbReference>
<dbReference type="CDD" id="cd06173">
    <property type="entry name" value="MFS_MefA_like"/>
    <property type="match status" value="1"/>
</dbReference>
<gene>
    <name evidence="7" type="ORF">ACFU0X_09265</name>
</gene>
<evidence type="ECO:0000313" key="8">
    <source>
        <dbReference type="Proteomes" id="UP001600650"/>
    </source>
</evidence>
<feature type="transmembrane region" description="Helical" evidence="6">
    <location>
        <begin position="49"/>
        <end position="68"/>
    </location>
</feature>
<feature type="transmembrane region" description="Helical" evidence="6">
    <location>
        <begin position="20"/>
        <end position="37"/>
    </location>
</feature>
<keyword evidence="8" id="KW-1185">Reference proteome</keyword>
<feature type="transmembrane region" description="Helical" evidence="6">
    <location>
        <begin position="375"/>
        <end position="391"/>
    </location>
</feature>
<name>A0ABW6JGC6_STRCE</name>
<dbReference type="Pfam" id="PF07690">
    <property type="entry name" value="MFS_1"/>
    <property type="match status" value="1"/>
</dbReference>
<evidence type="ECO:0000256" key="5">
    <source>
        <dbReference type="ARBA" id="ARBA00023136"/>
    </source>
</evidence>
<dbReference type="PANTHER" id="PTHR23513:SF6">
    <property type="entry name" value="MAJOR FACILITATOR SUPERFAMILY ASSOCIATED DOMAIN-CONTAINING PROTEIN"/>
    <property type="match status" value="1"/>
</dbReference>
<dbReference type="InterPro" id="IPR011701">
    <property type="entry name" value="MFS"/>
</dbReference>
<evidence type="ECO:0000256" key="4">
    <source>
        <dbReference type="ARBA" id="ARBA00022989"/>
    </source>
</evidence>
<accession>A0ABW6JGC6</accession>
<dbReference type="Proteomes" id="UP001600650">
    <property type="component" value="Unassembled WGS sequence"/>
</dbReference>
<comment type="subcellular location">
    <subcellularLocation>
        <location evidence="1">Cell membrane</location>
        <topology evidence="1">Multi-pass membrane protein</topology>
    </subcellularLocation>
</comment>
<evidence type="ECO:0000256" key="6">
    <source>
        <dbReference type="SAM" id="Phobius"/>
    </source>
</evidence>
<keyword evidence="4 6" id="KW-1133">Transmembrane helix</keyword>
<dbReference type="SUPFAM" id="SSF103473">
    <property type="entry name" value="MFS general substrate transporter"/>
    <property type="match status" value="1"/>
</dbReference>
<dbReference type="PANTHER" id="PTHR23513">
    <property type="entry name" value="INTEGRAL MEMBRANE EFFLUX PROTEIN-RELATED"/>
    <property type="match status" value="1"/>
</dbReference>
<feature type="transmembrane region" description="Helical" evidence="6">
    <location>
        <begin position="173"/>
        <end position="190"/>
    </location>
</feature>
<keyword evidence="5 6" id="KW-0472">Membrane</keyword>
<dbReference type="EMBL" id="JBHVBU010000018">
    <property type="protein sequence ID" value="MFE7963224.1"/>
    <property type="molecule type" value="Genomic_DNA"/>
</dbReference>